<feature type="region of interest" description="Disordered" evidence="1">
    <location>
        <begin position="1"/>
        <end position="37"/>
    </location>
</feature>
<sequence>MDHDDPTADALADPDTAPASAARTDDRPHPSAFPRDDSDPFRYGIFLRPDPRTCRAVTVVTDQLRAQYGFVSAGAFPPHATLVGSQPLGRSEGLVVAAVTELLADRPAFPVHNAGVREQGFGFVYDVHGLPDGSPNPDLLALAADIDRVVAPFRRPMRSPEQHVFDPERFRAHLSLASHDLCTRPDLHDEVGAFIRGLDQPVPAGFVGDTVVMYRTASPDWSGRWWTTLTWEHVRTWTLGGTAA</sequence>
<feature type="compositionally biased region" description="Low complexity" evidence="1">
    <location>
        <begin position="8"/>
        <end position="22"/>
    </location>
</feature>
<dbReference type="Gene3D" id="3.90.1140.10">
    <property type="entry name" value="Cyclic phosphodiesterase"/>
    <property type="match status" value="1"/>
</dbReference>
<name>A0A7L7Z2C0_9MICO</name>
<proteinExistence type="predicted"/>
<accession>A0A7L7Z2C0</accession>
<organism evidence="2 3">
    <name type="scientific">Clavibacter zhangzhiyongii</name>
    <dbReference type="NCBI Taxonomy" id="2768071"/>
    <lineage>
        <taxon>Bacteria</taxon>
        <taxon>Bacillati</taxon>
        <taxon>Actinomycetota</taxon>
        <taxon>Actinomycetes</taxon>
        <taxon>Micrococcales</taxon>
        <taxon>Microbacteriaceae</taxon>
        <taxon>Clavibacter</taxon>
    </lineage>
</organism>
<dbReference type="SUPFAM" id="SSF55144">
    <property type="entry name" value="LigT-like"/>
    <property type="match status" value="1"/>
</dbReference>
<keyword evidence="3" id="KW-1185">Reference proteome</keyword>
<dbReference type="AlphaFoldDB" id="A0A7L7Z2C0"/>
<dbReference type="InterPro" id="IPR009097">
    <property type="entry name" value="Cyclic_Pdiesterase"/>
</dbReference>
<dbReference type="EMBL" id="CP061274">
    <property type="protein sequence ID" value="QOD43884.1"/>
    <property type="molecule type" value="Genomic_DNA"/>
</dbReference>
<protein>
    <submittedName>
        <fullName evidence="2">Heme utilization protein</fullName>
    </submittedName>
</protein>
<dbReference type="KEGG" id="czh:H9X71_00440"/>
<evidence type="ECO:0000313" key="2">
    <source>
        <dbReference type="EMBL" id="QOD43884.1"/>
    </source>
</evidence>
<gene>
    <name evidence="2" type="ORF">H9X71_00440</name>
</gene>
<feature type="compositionally biased region" description="Basic and acidic residues" evidence="1">
    <location>
        <begin position="23"/>
        <end position="37"/>
    </location>
</feature>
<dbReference type="Proteomes" id="UP000516660">
    <property type="component" value="Chromosome"/>
</dbReference>
<evidence type="ECO:0000256" key="1">
    <source>
        <dbReference type="SAM" id="MobiDB-lite"/>
    </source>
</evidence>
<reference evidence="2 3" key="1">
    <citation type="submission" date="2020-08" db="EMBL/GenBank/DDBJ databases">
        <title>Description of Clavibacter zhangzhiyonge sp. nov., a phytopathogenic actinobacterium isolated from barley seeds, causing leaf brown spot and decline.</title>
        <authorList>
            <person name="Tian Q."/>
            <person name="Chuan J."/>
            <person name="Zhao W."/>
            <person name="Li X."/>
        </authorList>
    </citation>
    <scope>NUCLEOTIDE SEQUENCE [LARGE SCALE GENOMIC DNA]</scope>
    <source>
        <strain evidence="2 3">DM1</strain>
    </source>
</reference>
<dbReference type="RefSeq" id="WP_191147820.1">
    <property type="nucleotide sequence ID" value="NZ_CP061274.1"/>
</dbReference>
<evidence type="ECO:0000313" key="3">
    <source>
        <dbReference type="Proteomes" id="UP000516660"/>
    </source>
</evidence>
<dbReference type="Pfam" id="PF13563">
    <property type="entry name" value="2_5_RNA_ligase2"/>
    <property type="match status" value="1"/>
</dbReference>